<dbReference type="GO" id="GO:0006355">
    <property type="term" value="P:regulation of DNA-templated transcription"/>
    <property type="evidence" value="ECO:0007669"/>
    <property type="project" value="InterPro"/>
</dbReference>
<dbReference type="GO" id="GO:0003723">
    <property type="term" value="F:RNA binding"/>
    <property type="evidence" value="ECO:0007669"/>
    <property type="project" value="UniProtKB-KW"/>
</dbReference>
<organism evidence="3 4">
    <name type="scientific">Rodentibacter pneumotropicus</name>
    <dbReference type="NCBI Taxonomy" id="758"/>
    <lineage>
        <taxon>Bacteria</taxon>
        <taxon>Pseudomonadati</taxon>
        <taxon>Pseudomonadota</taxon>
        <taxon>Gammaproteobacteria</taxon>
        <taxon>Pasteurellales</taxon>
        <taxon>Pasteurellaceae</taxon>
        <taxon>Rodentibacter</taxon>
    </lineage>
</organism>
<dbReference type="Proteomes" id="UP000278733">
    <property type="component" value="Chromosome"/>
</dbReference>
<proteinExistence type="predicted"/>
<dbReference type="Gene3D" id="1.10.287.730">
    <property type="entry name" value="Helix hairpin bin"/>
    <property type="match status" value="1"/>
</dbReference>
<name>A0A3S4XZ91_9PAST</name>
<keyword evidence="1" id="KW-0694">RNA-binding</keyword>
<dbReference type="GO" id="GO:0032259">
    <property type="term" value="P:methylation"/>
    <property type="evidence" value="ECO:0007669"/>
    <property type="project" value="UniProtKB-KW"/>
</dbReference>
<dbReference type="Pfam" id="PF01029">
    <property type="entry name" value="NusB"/>
    <property type="match status" value="1"/>
</dbReference>
<evidence type="ECO:0000256" key="1">
    <source>
        <dbReference type="ARBA" id="ARBA00022884"/>
    </source>
</evidence>
<evidence type="ECO:0000259" key="2">
    <source>
        <dbReference type="Pfam" id="PF01029"/>
    </source>
</evidence>
<dbReference type="SUPFAM" id="SSF48013">
    <property type="entry name" value="NusB-like"/>
    <property type="match status" value="1"/>
</dbReference>
<dbReference type="EC" id="2.1.1.-" evidence="3"/>
<dbReference type="AlphaFoldDB" id="A0A3S4XZ91"/>
<gene>
    <name evidence="3" type="primary">rsmB_1</name>
    <name evidence="3" type="ORF">NCTC8284_00379</name>
</gene>
<protein>
    <submittedName>
        <fullName evidence="3">Ribosomal RNA small subunit methyltransferase B</fullName>
        <ecNumber evidence="3">2.1.1.-</ecNumber>
        <ecNumber evidence="3">2.1.1.176</ecNumber>
    </submittedName>
</protein>
<evidence type="ECO:0000313" key="4">
    <source>
        <dbReference type="Proteomes" id="UP000278733"/>
    </source>
</evidence>
<sequence length="155" mass="17993">MIPEAQPTLKVQDLPLLQEICFGVCRVLPRLEQIIQRLVDKPLKGKTRIVHCLLLVGLYQLLYMRIPTHAAVDEVVNATKALKSDSFRGLVNGVLRRFLREKETILAQVDKHWQTLHSEWFVNKLKKAYPNWRDIINANNQNRRCGYGLMHNKIA</sequence>
<feature type="domain" description="NusB/RsmB/TIM44" evidence="2">
    <location>
        <begin position="6"/>
        <end position="100"/>
    </location>
</feature>
<keyword evidence="3" id="KW-0489">Methyltransferase</keyword>
<dbReference type="Gene3D" id="1.10.940.10">
    <property type="entry name" value="NusB-like"/>
    <property type="match status" value="1"/>
</dbReference>
<keyword evidence="3" id="KW-0808">Transferase</keyword>
<dbReference type="InterPro" id="IPR035926">
    <property type="entry name" value="NusB-like_sf"/>
</dbReference>
<dbReference type="GO" id="GO:0008168">
    <property type="term" value="F:methyltransferase activity"/>
    <property type="evidence" value="ECO:0007669"/>
    <property type="project" value="UniProtKB-KW"/>
</dbReference>
<dbReference type="EC" id="2.1.1.176" evidence="3"/>
<reference evidence="3 4" key="1">
    <citation type="submission" date="2018-12" db="EMBL/GenBank/DDBJ databases">
        <authorList>
            <consortium name="Pathogen Informatics"/>
        </authorList>
    </citation>
    <scope>NUCLEOTIDE SEQUENCE [LARGE SCALE GENOMIC DNA]</scope>
    <source>
        <strain evidence="3 4">NCTC8284</strain>
    </source>
</reference>
<dbReference type="InterPro" id="IPR006027">
    <property type="entry name" value="NusB_RsmB_TIM44"/>
</dbReference>
<dbReference type="EMBL" id="LR134405">
    <property type="protein sequence ID" value="VEH65244.1"/>
    <property type="molecule type" value="Genomic_DNA"/>
</dbReference>
<evidence type="ECO:0000313" key="3">
    <source>
        <dbReference type="EMBL" id="VEH65244.1"/>
    </source>
</evidence>
<accession>A0A3S4XZ91</accession>
<dbReference type="KEGG" id="rpne:NCTC8284_00379"/>